<feature type="transmembrane region" description="Helical" evidence="1">
    <location>
        <begin position="24"/>
        <end position="51"/>
    </location>
</feature>
<protein>
    <submittedName>
        <fullName evidence="2">Uncharacterized protein</fullName>
    </submittedName>
</protein>
<keyword evidence="1" id="KW-0812">Transmembrane</keyword>
<proteinExistence type="predicted"/>
<reference evidence="2 3" key="1">
    <citation type="submission" date="2018-05" db="EMBL/GenBank/DDBJ databases">
        <title>Lujinxingia marina gen. nov. sp. nov., a new facultative anaerobic member of the class Deltaproteobacteria, and proposal of Lujinxingaceae fam. nov.</title>
        <authorList>
            <person name="Li C.-M."/>
        </authorList>
    </citation>
    <scope>NUCLEOTIDE SEQUENCE [LARGE SCALE GENOMIC DNA]</scope>
    <source>
        <strain evidence="2 3">B210</strain>
    </source>
</reference>
<dbReference type="AlphaFoldDB" id="A0A328C9T7"/>
<evidence type="ECO:0000313" key="3">
    <source>
        <dbReference type="Proteomes" id="UP000249169"/>
    </source>
</evidence>
<accession>A0A328C9T7</accession>
<sequence length="222" mass="24485">MGTEPEQQEGFAIEEGMSTGKRVALGLVALVVIVAIVGAVTQMAGVGFLGYRSILYGSGELYVLNLTPETRQVRVEERAPEPLLAQNAQMVELIGGTSKVDILQEDQSVWKSFDITIDDSSALLNLSGSTCLSVADVTAMYRGQGEGLSFQALLPADTEFYELGTHNVIWPRRDFPSRVDPSKGPMLWVEIVACQLLEDPNYLSEYLMIRLQQRMEKRAQPE</sequence>
<evidence type="ECO:0000256" key="1">
    <source>
        <dbReference type="SAM" id="Phobius"/>
    </source>
</evidence>
<dbReference type="RefSeq" id="WP_111729954.1">
    <property type="nucleotide sequence ID" value="NZ_QHKO01000004.1"/>
</dbReference>
<organism evidence="2 3">
    <name type="scientific">Lujinxingia litoralis</name>
    <dbReference type="NCBI Taxonomy" id="2211119"/>
    <lineage>
        <taxon>Bacteria</taxon>
        <taxon>Deltaproteobacteria</taxon>
        <taxon>Bradymonadales</taxon>
        <taxon>Lujinxingiaceae</taxon>
        <taxon>Lujinxingia</taxon>
    </lineage>
</organism>
<dbReference type="Proteomes" id="UP000249169">
    <property type="component" value="Unassembled WGS sequence"/>
</dbReference>
<gene>
    <name evidence="2" type="ORF">DL240_11070</name>
</gene>
<dbReference type="EMBL" id="QHKO01000004">
    <property type="protein sequence ID" value="RAL22383.1"/>
    <property type="molecule type" value="Genomic_DNA"/>
</dbReference>
<keyword evidence="1" id="KW-0472">Membrane</keyword>
<keyword evidence="1" id="KW-1133">Transmembrane helix</keyword>
<keyword evidence="3" id="KW-1185">Reference proteome</keyword>
<name>A0A328C9T7_9DELT</name>
<evidence type="ECO:0000313" key="2">
    <source>
        <dbReference type="EMBL" id="RAL22383.1"/>
    </source>
</evidence>
<dbReference type="OrthoDB" id="5502179at2"/>
<comment type="caution">
    <text evidence="2">The sequence shown here is derived from an EMBL/GenBank/DDBJ whole genome shotgun (WGS) entry which is preliminary data.</text>
</comment>